<keyword evidence="2" id="KW-1185">Reference proteome</keyword>
<dbReference type="EMBL" id="JAAMPC010000007">
    <property type="protein sequence ID" value="KAG2305122.1"/>
    <property type="molecule type" value="Genomic_DNA"/>
</dbReference>
<protein>
    <submittedName>
        <fullName evidence="1">Uncharacterized protein</fullName>
    </submittedName>
</protein>
<sequence length="329" mass="38699">MELNKLENIFTPKDDIYPYISWTGNYDVVENVQFSRRDEVEDDRIKLLMKMIMSHFDFSGHNWEYEETPVFSFGLDEVATNEGESGNDEVSNDKDVPCVYRPCDVFCIVSFWKCVWFVSVLTFSSLRRTDFDPSQTNNDKDASDWWTPMTTVRNYEKVDQSKQPQLQHRQSGIDGLEDQARSFSLVTHQWQMTVLHSATDWSLVFNLTSPRIVCAGKWLGNEEMDAMMYIWREKTSLRRWNIDRVAFMNSMFCLQIENEYQKCKADKRGYVVPNLLLAYGRGELPSHGRTNKVWGVDVDRLYFPLFVNGNYPCFLYTSQLFKAFFLQNK</sequence>
<comment type="caution">
    <text evidence="1">The sequence shown here is derived from an EMBL/GenBank/DDBJ whole genome shotgun (WGS) entry which is preliminary data.</text>
</comment>
<dbReference type="OrthoDB" id="1100833at2759"/>
<dbReference type="AlphaFoldDB" id="A0A8X7SF17"/>
<accession>A0A8X7SF17</accession>
<evidence type="ECO:0000313" key="1">
    <source>
        <dbReference type="EMBL" id="KAG2305122.1"/>
    </source>
</evidence>
<dbReference type="Proteomes" id="UP000886595">
    <property type="component" value="Unassembled WGS sequence"/>
</dbReference>
<organism evidence="1 2">
    <name type="scientific">Brassica carinata</name>
    <name type="common">Ethiopian mustard</name>
    <name type="synonym">Abyssinian cabbage</name>
    <dbReference type="NCBI Taxonomy" id="52824"/>
    <lineage>
        <taxon>Eukaryota</taxon>
        <taxon>Viridiplantae</taxon>
        <taxon>Streptophyta</taxon>
        <taxon>Embryophyta</taxon>
        <taxon>Tracheophyta</taxon>
        <taxon>Spermatophyta</taxon>
        <taxon>Magnoliopsida</taxon>
        <taxon>eudicotyledons</taxon>
        <taxon>Gunneridae</taxon>
        <taxon>Pentapetalae</taxon>
        <taxon>rosids</taxon>
        <taxon>malvids</taxon>
        <taxon>Brassicales</taxon>
        <taxon>Brassicaceae</taxon>
        <taxon>Brassiceae</taxon>
        <taxon>Brassica</taxon>
    </lineage>
</organism>
<gene>
    <name evidence="1" type="ORF">Bca52824_033773</name>
</gene>
<evidence type="ECO:0000313" key="2">
    <source>
        <dbReference type="Proteomes" id="UP000886595"/>
    </source>
</evidence>
<name>A0A8X7SF17_BRACI</name>
<reference evidence="1 2" key="1">
    <citation type="submission" date="2020-02" db="EMBL/GenBank/DDBJ databases">
        <authorList>
            <person name="Ma Q."/>
            <person name="Huang Y."/>
            <person name="Song X."/>
            <person name="Pei D."/>
        </authorList>
    </citation>
    <scope>NUCLEOTIDE SEQUENCE [LARGE SCALE GENOMIC DNA]</scope>
    <source>
        <strain evidence="1">Sxm20200214</strain>
        <tissue evidence="1">Leaf</tissue>
    </source>
</reference>
<proteinExistence type="predicted"/>